<organism evidence="1 2">
    <name type="scientific">Microbacterium amylolyticum</name>
    <dbReference type="NCBI Taxonomy" id="936337"/>
    <lineage>
        <taxon>Bacteria</taxon>
        <taxon>Bacillati</taxon>
        <taxon>Actinomycetota</taxon>
        <taxon>Actinomycetes</taxon>
        <taxon>Micrococcales</taxon>
        <taxon>Microbacteriaceae</taxon>
        <taxon>Microbacterium</taxon>
    </lineage>
</organism>
<protein>
    <submittedName>
        <fullName evidence="1">Uncharacterized protein</fullName>
    </submittedName>
</protein>
<comment type="caution">
    <text evidence="1">The sequence shown here is derived from an EMBL/GenBank/DDBJ whole genome shotgun (WGS) entry which is preliminary data.</text>
</comment>
<name>A0ABS4ZHJ0_9MICO</name>
<dbReference type="Proteomes" id="UP001519362">
    <property type="component" value="Unassembled WGS sequence"/>
</dbReference>
<proteinExistence type="predicted"/>
<evidence type="ECO:0000313" key="1">
    <source>
        <dbReference type="EMBL" id="MBP2436455.1"/>
    </source>
</evidence>
<dbReference type="EMBL" id="JAGIOL010000001">
    <property type="protein sequence ID" value="MBP2436455.1"/>
    <property type="molecule type" value="Genomic_DNA"/>
</dbReference>
<gene>
    <name evidence="1" type="ORF">JOF34_001041</name>
</gene>
<sequence length="49" mass="5569">MPDGDVNSSTPWSSCRIFHPSRCFITCCDSQRCARLSSRVRPPRAKSRL</sequence>
<reference evidence="1 2" key="1">
    <citation type="submission" date="2021-03" db="EMBL/GenBank/DDBJ databases">
        <title>Sequencing the genomes of 1000 actinobacteria strains.</title>
        <authorList>
            <person name="Klenk H.-P."/>
        </authorList>
    </citation>
    <scope>NUCLEOTIDE SEQUENCE [LARGE SCALE GENOMIC DNA]</scope>
    <source>
        <strain evidence="1 2">DSM 24221</strain>
    </source>
</reference>
<accession>A0ABS4ZHJ0</accession>
<evidence type="ECO:0000313" key="2">
    <source>
        <dbReference type="Proteomes" id="UP001519362"/>
    </source>
</evidence>
<keyword evidence="2" id="KW-1185">Reference proteome</keyword>